<protein>
    <recommendedName>
        <fullName evidence="3">Twin-arginine translocation pathway signal sequence domain-containing protein</fullName>
    </recommendedName>
</protein>
<dbReference type="Proteomes" id="UP000321058">
    <property type="component" value="Unassembled WGS sequence"/>
</dbReference>
<reference evidence="1 2" key="1">
    <citation type="submission" date="2019-07" db="EMBL/GenBank/DDBJ databases">
        <title>Whole genome shotgun sequence of Reyranella soli NBRC 108950.</title>
        <authorList>
            <person name="Hosoyama A."/>
            <person name="Uohara A."/>
            <person name="Ohji S."/>
            <person name="Ichikawa N."/>
        </authorList>
    </citation>
    <scope>NUCLEOTIDE SEQUENCE [LARGE SCALE GENOMIC DNA]</scope>
    <source>
        <strain evidence="1 2">NBRC 108950</strain>
    </source>
</reference>
<dbReference type="InterPro" id="IPR010869">
    <property type="entry name" value="DUF1501"/>
</dbReference>
<proteinExistence type="predicted"/>
<accession>A0A512N5W7</accession>
<organism evidence="1 2">
    <name type="scientific">Reyranella soli</name>
    <dbReference type="NCBI Taxonomy" id="1230389"/>
    <lineage>
        <taxon>Bacteria</taxon>
        <taxon>Pseudomonadati</taxon>
        <taxon>Pseudomonadota</taxon>
        <taxon>Alphaproteobacteria</taxon>
        <taxon>Hyphomicrobiales</taxon>
        <taxon>Reyranellaceae</taxon>
        <taxon>Reyranella</taxon>
    </lineage>
</organism>
<dbReference type="RefSeq" id="WP_147147868.1">
    <property type="nucleotide sequence ID" value="NZ_BKAJ01000030.1"/>
</dbReference>
<comment type="caution">
    <text evidence="1">The sequence shown here is derived from an EMBL/GenBank/DDBJ whole genome shotgun (WGS) entry which is preliminary data.</text>
</comment>
<dbReference type="EMBL" id="BKAJ01000030">
    <property type="protein sequence ID" value="GEP54384.1"/>
    <property type="molecule type" value="Genomic_DNA"/>
</dbReference>
<dbReference type="PANTHER" id="PTHR43737:SF1">
    <property type="entry name" value="DUF1501 DOMAIN-CONTAINING PROTEIN"/>
    <property type="match status" value="1"/>
</dbReference>
<evidence type="ECO:0000313" key="2">
    <source>
        <dbReference type="Proteomes" id="UP000321058"/>
    </source>
</evidence>
<dbReference type="Pfam" id="PF07394">
    <property type="entry name" value="DUF1501"/>
    <property type="match status" value="1"/>
</dbReference>
<keyword evidence="2" id="KW-1185">Reference proteome</keyword>
<name>A0A512N5W7_9HYPH</name>
<dbReference type="AlphaFoldDB" id="A0A512N5W7"/>
<gene>
    <name evidence="1" type="ORF">RSO01_15500</name>
</gene>
<dbReference type="PANTHER" id="PTHR43737">
    <property type="entry name" value="BLL7424 PROTEIN"/>
    <property type="match status" value="1"/>
</dbReference>
<dbReference type="OrthoDB" id="9779968at2"/>
<sequence length="358" mass="38774">MGRILLLIELKGGNDGLNTVIPYADPKYREFRPGIGVARDHTIQLDEKVGLHNKLEPLMESWKAGDLAIVQGVGYPYPNRSHFRSIEIWDTASASNQTLSEGWIAQAFRGATPPKGVGVDSIVVDTNALPSTGPELRTIVMQDAENFLRQAHALRDTGGMKDGGNPALRHLLAVRQEINAAAKGLADKLRDAAAPKEAYPQEVLLGRQLDLATRIVTARVPVVAIKAALGGFDTHANQVQPHERLLGFLASNLATLRKNLIAANLWNDVVVMTYSEFGRRVRQNASAGTDHGTAAPLFVMGGGVKGGLHGAYPSLGDLTDGDLRHTVDFRSVFATMAQGCWGQQRDFGLRQPQRLSLL</sequence>
<evidence type="ECO:0008006" key="3">
    <source>
        <dbReference type="Google" id="ProtNLM"/>
    </source>
</evidence>
<evidence type="ECO:0000313" key="1">
    <source>
        <dbReference type="EMBL" id="GEP54384.1"/>
    </source>
</evidence>